<dbReference type="EMBL" id="BAAAEW010000052">
    <property type="protein sequence ID" value="GAA0770500.1"/>
    <property type="molecule type" value="Genomic_DNA"/>
</dbReference>
<protein>
    <submittedName>
        <fullName evidence="1">2-dehydro-3-deoxygalactonokinase</fullName>
    </submittedName>
</protein>
<dbReference type="Gene3D" id="3.30.420.310">
    <property type="entry name" value="2-keto-3-deoxy-galactonokinase, C-terminal domain"/>
    <property type="match status" value="1"/>
</dbReference>
<proteinExistence type="predicted"/>
<dbReference type="Proteomes" id="UP001500279">
    <property type="component" value="Unassembled WGS sequence"/>
</dbReference>
<keyword evidence="2" id="KW-1185">Reference proteome</keyword>
<dbReference type="InterPro" id="IPR007729">
    <property type="entry name" value="DGOK"/>
</dbReference>
<dbReference type="Pfam" id="PF05035">
    <property type="entry name" value="DGOK"/>
    <property type="match status" value="1"/>
</dbReference>
<reference evidence="2" key="1">
    <citation type="journal article" date="2019" name="Int. J. Syst. Evol. Microbiol.">
        <title>The Global Catalogue of Microorganisms (GCM) 10K type strain sequencing project: providing services to taxonomists for standard genome sequencing and annotation.</title>
        <authorList>
            <consortium name="The Broad Institute Genomics Platform"/>
            <consortium name="The Broad Institute Genome Sequencing Center for Infectious Disease"/>
            <person name="Wu L."/>
            <person name="Ma J."/>
        </authorList>
    </citation>
    <scope>NUCLEOTIDE SEQUENCE [LARGE SCALE GENOMIC DNA]</scope>
    <source>
        <strain evidence="2">JCM 15503</strain>
    </source>
</reference>
<gene>
    <name evidence="1" type="ORF">GCM10009107_62230</name>
</gene>
<evidence type="ECO:0000313" key="1">
    <source>
        <dbReference type="EMBL" id="GAA0770500.1"/>
    </source>
</evidence>
<organism evidence="1 2">
    <name type="scientific">Ideonella azotifigens</name>
    <dbReference type="NCBI Taxonomy" id="513160"/>
    <lineage>
        <taxon>Bacteria</taxon>
        <taxon>Pseudomonadati</taxon>
        <taxon>Pseudomonadota</taxon>
        <taxon>Betaproteobacteria</taxon>
        <taxon>Burkholderiales</taxon>
        <taxon>Sphaerotilaceae</taxon>
        <taxon>Ideonella</taxon>
    </lineage>
</organism>
<evidence type="ECO:0000313" key="2">
    <source>
        <dbReference type="Proteomes" id="UP001500279"/>
    </source>
</evidence>
<name>A0ABP3VV59_9BURK</name>
<comment type="caution">
    <text evidence="1">The sequence shown here is derived from an EMBL/GenBank/DDBJ whole genome shotgun (WGS) entry which is preliminary data.</text>
</comment>
<dbReference type="Gene3D" id="3.30.420.300">
    <property type="entry name" value="2-keto-3-deoxy-galactonokinase, substrate binding domain"/>
    <property type="match status" value="1"/>
</dbReference>
<dbReference type="InterPro" id="IPR042258">
    <property type="entry name" value="DGOK_N"/>
</dbReference>
<accession>A0ABP3VV59</accession>
<dbReference type="RefSeq" id="WP_231012482.1">
    <property type="nucleotide sequence ID" value="NZ_BAAAEW010000052.1"/>
</dbReference>
<sequence length="310" mass="32103">MTASASSFIGIDWGTTHRRASLLGANGELLAQQHDAQGALASAGRFGAALDELLAAWPDLAVDTPVVMAGMVGSALGWQEVPYLDAAEPLRELPAHAVPVQGAAAGRDWRLVPGLRWRGERGQVDVMRGEETQLLGALQLLGPAADDGCYVLPGTHSKWVQLQGGRIRSLRTCMSGELFALLRQQGTLSAAMQAAPADAEPDPQAFAAGVADAAEGVLSHTLFGARARVVTGAMPAAAAAAYVSGLLIGAEWHDQARLGALSGGPVRVIGEPALAVLHERAATQLGHSVESLSAKAVQLAAWQAFQAHSD</sequence>
<dbReference type="InterPro" id="IPR042257">
    <property type="entry name" value="DGOK_C"/>
</dbReference>